<proteinExistence type="predicted"/>
<name>A0ABU8UEA2_9ACTN</name>
<dbReference type="Proteomes" id="UP001382904">
    <property type="component" value="Unassembled WGS sequence"/>
</dbReference>
<evidence type="ECO:0000313" key="1">
    <source>
        <dbReference type="EMBL" id="MEJ8646219.1"/>
    </source>
</evidence>
<keyword evidence="2" id="KW-1185">Reference proteome</keyword>
<protein>
    <recommendedName>
        <fullName evidence="3">Ferredoxin</fullName>
    </recommendedName>
</protein>
<gene>
    <name evidence="1" type="ORF">WKI68_43215</name>
</gene>
<accession>A0ABU8UEA2</accession>
<evidence type="ECO:0000313" key="2">
    <source>
        <dbReference type="Proteomes" id="UP001382904"/>
    </source>
</evidence>
<comment type="caution">
    <text evidence="1">The sequence shown here is derived from an EMBL/GenBank/DDBJ whole genome shotgun (WGS) entry which is preliminary data.</text>
</comment>
<reference evidence="1 2" key="1">
    <citation type="submission" date="2024-03" db="EMBL/GenBank/DDBJ databases">
        <title>Novel Streptomyces species of biotechnological and ecological value are a feature of Machair soil.</title>
        <authorList>
            <person name="Prole J.R."/>
            <person name="Goodfellow M."/>
            <person name="Allenby N."/>
            <person name="Ward A.C."/>
        </authorList>
    </citation>
    <scope>NUCLEOTIDE SEQUENCE [LARGE SCALE GENOMIC DNA]</scope>
    <source>
        <strain evidence="1 2">MS1.HAVA.3</strain>
    </source>
</reference>
<organism evidence="1 2">
    <name type="scientific">Streptomyces caledonius</name>
    <dbReference type="NCBI Taxonomy" id="3134107"/>
    <lineage>
        <taxon>Bacteria</taxon>
        <taxon>Bacillati</taxon>
        <taxon>Actinomycetota</taxon>
        <taxon>Actinomycetes</taxon>
        <taxon>Kitasatosporales</taxon>
        <taxon>Streptomycetaceae</taxon>
        <taxon>Streptomyces</taxon>
    </lineage>
</organism>
<sequence length="172" mass="19503">MAALPDGEPEWSFHGQWRNRSRLNVPGPFYTAGADNGWTGRGYAPRHVLYGDRCEGYGEFVYRQPKTPDEVRALALAAAEDPPVTYACDGDLHWTPAAVREWWHARREVEEYIATMLVEWEGSAQEDEREAAEGLRDYEAYLAGELADDLRAYIFRLEHGRYPGGGDVLPEL</sequence>
<evidence type="ECO:0008006" key="3">
    <source>
        <dbReference type="Google" id="ProtNLM"/>
    </source>
</evidence>
<dbReference type="EMBL" id="JBBKAM010000004">
    <property type="protein sequence ID" value="MEJ8646219.1"/>
    <property type="molecule type" value="Genomic_DNA"/>
</dbReference>